<keyword evidence="2" id="KW-1185">Reference proteome</keyword>
<sequence length="179" mass="20335">MPTGKRKSFFATKNDLLPGLENITKKFGLFYVEGILHDTLNIRCYEDMLDYEGLGISKYGSHLDNYFHVYERRNGRPSVRAIPQHTGDTKYDVSHNESHSLSLFLSGVYRDICIVEGSLQALPPSYKLIGPVARELTRGFKKVRNYAIGPEAYDLAKTHGYRLVTIQVGSPTEYDLKLE</sequence>
<dbReference type="EMBL" id="CP034437">
    <property type="protein sequence ID" value="AZN41600.1"/>
    <property type="molecule type" value="Genomic_DNA"/>
</dbReference>
<evidence type="ECO:0000313" key="2">
    <source>
        <dbReference type="Proteomes" id="UP000272528"/>
    </source>
</evidence>
<evidence type="ECO:0000313" key="1">
    <source>
        <dbReference type="EMBL" id="AZN41600.1"/>
    </source>
</evidence>
<protein>
    <submittedName>
        <fullName evidence="1">Uncharacterized protein</fullName>
    </submittedName>
</protein>
<name>A0A3Q8X768_9BACL</name>
<proteinExistence type="predicted"/>
<organism evidence="1 2">
    <name type="scientific">Paenibacillus albus</name>
    <dbReference type="NCBI Taxonomy" id="2495582"/>
    <lineage>
        <taxon>Bacteria</taxon>
        <taxon>Bacillati</taxon>
        <taxon>Bacillota</taxon>
        <taxon>Bacilli</taxon>
        <taxon>Bacillales</taxon>
        <taxon>Paenibacillaceae</taxon>
        <taxon>Paenibacillus</taxon>
    </lineage>
</organism>
<dbReference type="OrthoDB" id="7107872at2"/>
<dbReference type="Proteomes" id="UP000272528">
    <property type="component" value="Chromosome"/>
</dbReference>
<dbReference type="RefSeq" id="WP_126017306.1">
    <property type="nucleotide sequence ID" value="NZ_CP034437.1"/>
</dbReference>
<gene>
    <name evidence="1" type="ORF">EJC50_19400</name>
</gene>
<reference evidence="2" key="1">
    <citation type="submission" date="2018-12" db="EMBL/GenBank/DDBJ databases">
        <title>Genome sequence of Peanibacillus sp.</title>
        <authorList>
            <person name="Subramani G."/>
            <person name="Srinivasan S."/>
            <person name="Kim M.K."/>
        </authorList>
    </citation>
    <scope>NUCLEOTIDE SEQUENCE [LARGE SCALE GENOMIC DNA]</scope>
    <source>
        <strain evidence="2">18JY67-1</strain>
    </source>
</reference>
<dbReference type="AlphaFoldDB" id="A0A3Q8X768"/>
<dbReference type="KEGG" id="palb:EJC50_19400"/>
<accession>A0A3Q8X768</accession>